<dbReference type="InterPro" id="IPR044294">
    <property type="entry name" value="Lipase-like"/>
</dbReference>
<proteinExistence type="inferred from homology"/>
<dbReference type="AlphaFoldDB" id="A0A9P8UNR4"/>
<keyword evidence="3" id="KW-0812">Transmembrane</keyword>
<dbReference type="Proteomes" id="UP000758603">
    <property type="component" value="Unassembled WGS sequence"/>
</dbReference>
<feature type="domain" description="DUF676" evidence="4">
    <location>
        <begin position="9"/>
        <end position="208"/>
    </location>
</feature>
<dbReference type="GO" id="GO:0005811">
    <property type="term" value="C:lipid droplet"/>
    <property type="evidence" value="ECO:0007669"/>
    <property type="project" value="TreeGrafter"/>
</dbReference>
<evidence type="ECO:0000313" key="6">
    <source>
        <dbReference type="Proteomes" id="UP000758603"/>
    </source>
</evidence>
<evidence type="ECO:0000259" key="4">
    <source>
        <dbReference type="Pfam" id="PF05057"/>
    </source>
</evidence>
<dbReference type="EMBL" id="JAGPXC010000003">
    <property type="protein sequence ID" value="KAH6655467.1"/>
    <property type="molecule type" value="Genomic_DNA"/>
</dbReference>
<comment type="caution">
    <text evidence="5">The sequence shown here is derived from an EMBL/GenBank/DDBJ whole genome shotgun (WGS) entry which is preliminary data.</text>
</comment>
<keyword evidence="6" id="KW-1185">Reference proteome</keyword>
<dbReference type="GeneID" id="70124561"/>
<keyword evidence="3" id="KW-1133">Transmembrane helix</keyword>
<accession>A0A9P8UNR4</accession>
<dbReference type="GO" id="GO:0047372">
    <property type="term" value="F:monoacylglycerol lipase activity"/>
    <property type="evidence" value="ECO:0007669"/>
    <property type="project" value="TreeGrafter"/>
</dbReference>
<keyword evidence="3" id="KW-0472">Membrane</keyword>
<dbReference type="Gene3D" id="3.40.50.1820">
    <property type="entry name" value="alpha/beta hydrolase"/>
    <property type="match status" value="1"/>
</dbReference>
<dbReference type="GO" id="GO:0004622">
    <property type="term" value="F:phosphatidylcholine lysophospholipase activity"/>
    <property type="evidence" value="ECO:0007669"/>
    <property type="project" value="TreeGrafter"/>
</dbReference>
<evidence type="ECO:0000256" key="3">
    <source>
        <dbReference type="SAM" id="Phobius"/>
    </source>
</evidence>
<name>A0A9P8UNR4_9PEZI</name>
<protein>
    <submittedName>
        <fullName evidence="5">Serine esterase-domain-containing protein</fullName>
    </submittedName>
</protein>
<keyword evidence="2" id="KW-0442">Lipid degradation</keyword>
<dbReference type="InterPro" id="IPR007751">
    <property type="entry name" value="DUF676_lipase-like"/>
</dbReference>
<reference evidence="5" key="1">
    <citation type="journal article" date="2021" name="Nat. Commun.">
        <title>Genetic determinants of endophytism in the Arabidopsis root mycobiome.</title>
        <authorList>
            <person name="Mesny F."/>
            <person name="Miyauchi S."/>
            <person name="Thiergart T."/>
            <person name="Pickel B."/>
            <person name="Atanasova L."/>
            <person name="Karlsson M."/>
            <person name="Huettel B."/>
            <person name="Barry K.W."/>
            <person name="Haridas S."/>
            <person name="Chen C."/>
            <person name="Bauer D."/>
            <person name="Andreopoulos W."/>
            <person name="Pangilinan J."/>
            <person name="LaButti K."/>
            <person name="Riley R."/>
            <person name="Lipzen A."/>
            <person name="Clum A."/>
            <person name="Drula E."/>
            <person name="Henrissat B."/>
            <person name="Kohler A."/>
            <person name="Grigoriev I.V."/>
            <person name="Martin F.M."/>
            <person name="Hacquard S."/>
        </authorList>
    </citation>
    <scope>NUCLEOTIDE SEQUENCE</scope>
    <source>
        <strain evidence="5">MPI-SDFR-AT-0073</strain>
    </source>
</reference>
<dbReference type="OrthoDB" id="273452at2759"/>
<sequence length="439" mass="49683">MEYTGGALQADHLCVLVHGLWGNPNHMKNVAKALRDEYPADKVYILVAKRNTGSFTYDGVERGGERVCVEIEEELEMIKSKGGKITKLSIVGYSLGGLVARYAVGLLGAKGVLDQVQPMNFTTFATPHLGVRTPLRGWHNQVWNVLGARTLSMSGKQLFTIDDFRDTGKPLLAVMADPNSIFMLSLAKFKRRTLYTNIVNDRSVVYFTAGITKSDPYTDMDKVKANFVEGYEDVILDPLNPVSPRIQKTEPMSFASVKGTTWRYVQNTPIVIFLIFFIPVGIVGFLLNSVVQNFRSSKRIQLHESGKAGIQVEGYRMPFMIKEIRGAVEDVYENVNSSQHQEYLASSDSEGEEAALNERDRKTLKLERRQSHPQWPTLALTPAQFDMVRALDNLGWRKFPVWIHKHRHSHAAIIIRREGPAFSEGWVVMKHWLREEFLI</sequence>
<comment type="similarity">
    <text evidence="1">Belongs to the putative lipase ROG1 family.</text>
</comment>
<evidence type="ECO:0000256" key="2">
    <source>
        <dbReference type="ARBA" id="ARBA00022963"/>
    </source>
</evidence>
<gene>
    <name evidence="5" type="ORF">BKA67DRAFT_237985</name>
</gene>
<organism evidence="5 6">
    <name type="scientific">Truncatella angustata</name>
    <dbReference type="NCBI Taxonomy" id="152316"/>
    <lineage>
        <taxon>Eukaryota</taxon>
        <taxon>Fungi</taxon>
        <taxon>Dikarya</taxon>
        <taxon>Ascomycota</taxon>
        <taxon>Pezizomycotina</taxon>
        <taxon>Sordariomycetes</taxon>
        <taxon>Xylariomycetidae</taxon>
        <taxon>Amphisphaeriales</taxon>
        <taxon>Sporocadaceae</taxon>
        <taxon>Truncatella</taxon>
    </lineage>
</organism>
<feature type="transmembrane region" description="Helical" evidence="3">
    <location>
        <begin position="270"/>
        <end position="291"/>
    </location>
</feature>
<dbReference type="InterPro" id="IPR029058">
    <property type="entry name" value="AB_hydrolase_fold"/>
</dbReference>
<dbReference type="SUPFAM" id="SSF53474">
    <property type="entry name" value="alpha/beta-Hydrolases"/>
    <property type="match status" value="1"/>
</dbReference>
<dbReference type="PANTHER" id="PTHR12482">
    <property type="entry name" value="LIPASE ROG1-RELATED-RELATED"/>
    <property type="match status" value="1"/>
</dbReference>
<evidence type="ECO:0000313" key="5">
    <source>
        <dbReference type="EMBL" id="KAH6655467.1"/>
    </source>
</evidence>
<keyword evidence="2" id="KW-0443">Lipid metabolism</keyword>
<dbReference type="Pfam" id="PF05057">
    <property type="entry name" value="DUF676"/>
    <property type="match status" value="1"/>
</dbReference>
<dbReference type="RefSeq" id="XP_045959732.1">
    <property type="nucleotide sequence ID" value="XM_046095668.1"/>
</dbReference>
<dbReference type="GO" id="GO:0016042">
    <property type="term" value="P:lipid catabolic process"/>
    <property type="evidence" value="ECO:0007669"/>
    <property type="project" value="UniProtKB-KW"/>
</dbReference>
<evidence type="ECO:0000256" key="1">
    <source>
        <dbReference type="ARBA" id="ARBA00007920"/>
    </source>
</evidence>
<dbReference type="PANTHER" id="PTHR12482:SF65">
    <property type="entry name" value="ESTERASE, PUTATIVE (AFU_ORTHOLOGUE AFUA_3G12320)-RELATED"/>
    <property type="match status" value="1"/>
</dbReference>